<dbReference type="EMBL" id="BMQC01000008">
    <property type="protein sequence ID" value="GGK31484.1"/>
    <property type="molecule type" value="Genomic_DNA"/>
</dbReference>
<reference evidence="3" key="1">
    <citation type="journal article" date="2014" name="Int. J. Syst. Evol. Microbiol.">
        <title>Complete genome sequence of Corynebacterium casei LMG S-19264T (=DSM 44701T), isolated from a smear-ripened cheese.</title>
        <authorList>
            <consortium name="US DOE Joint Genome Institute (JGI-PGF)"/>
            <person name="Walter F."/>
            <person name="Albersmeier A."/>
            <person name="Kalinowski J."/>
            <person name="Ruckert C."/>
        </authorList>
    </citation>
    <scope>NUCLEOTIDE SEQUENCE</scope>
    <source>
        <strain evidence="3">JCM 3091</strain>
    </source>
</reference>
<dbReference type="Proteomes" id="UP000662200">
    <property type="component" value="Unassembled WGS sequence"/>
</dbReference>
<dbReference type="InterPro" id="IPR012495">
    <property type="entry name" value="TadE-like_dom"/>
</dbReference>
<organism evidence="3 4">
    <name type="scientific">Pilimelia terevasa</name>
    <dbReference type="NCBI Taxonomy" id="53372"/>
    <lineage>
        <taxon>Bacteria</taxon>
        <taxon>Bacillati</taxon>
        <taxon>Actinomycetota</taxon>
        <taxon>Actinomycetes</taxon>
        <taxon>Micromonosporales</taxon>
        <taxon>Micromonosporaceae</taxon>
        <taxon>Pilimelia</taxon>
    </lineage>
</organism>
<feature type="domain" description="TadE-like" evidence="2">
    <location>
        <begin position="16"/>
        <end position="58"/>
    </location>
</feature>
<feature type="transmembrane region" description="Helical" evidence="1">
    <location>
        <begin position="20"/>
        <end position="38"/>
    </location>
</feature>
<gene>
    <name evidence="3" type="ORF">GCM10010124_25340</name>
</gene>
<comment type="caution">
    <text evidence="3">The sequence shown here is derived from an EMBL/GenBank/DDBJ whole genome shotgun (WGS) entry which is preliminary data.</text>
</comment>
<keyword evidence="4" id="KW-1185">Reference proteome</keyword>
<proteinExistence type="predicted"/>
<evidence type="ECO:0000256" key="1">
    <source>
        <dbReference type="SAM" id="Phobius"/>
    </source>
</evidence>
<dbReference type="Pfam" id="PF07811">
    <property type="entry name" value="TadE"/>
    <property type="match status" value="1"/>
</dbReference>
<evidence type="ECO:0000313" key="3">
    <source>
        <dbReference type="EMBL" id="GGK31484.1"/>
    </source>
</evidence>
<reference evidence="3" key="2">
    <citation type="submission" date="2020-09" db="EMBL/GenBank/DDBJ databases">
        <authorList>
            <person name="Sun Q."/>
            <person name="Ohkuma M."/>
        </authorList>
    </citation>
    <scope>NUCLEOTIDE SEQUENCE</scope>
    <source>
        <strain evidence="3">JCM 3091</strain>
    </source>
</reference>
<evidence type="ECO:0000313" key="4">
    <source>
        <dbReference type="Proteomes" id="UP000662200"/>
    </source>
</evidence>
<protein>
    <recommendedName>
        <fullName evidence="2">TadE-like domain-containing protein</fullName>
    </recommendedName>
</protein>
<keyword evidence="1" id="KW-0812">Transmembrane</keyword>
<keyword evidence="1" id="KW-1133">Transmembrane helix</keyword>
<dbReference type="RefSeq" id="WP_189114496.1">
    <property type="nucleotide sequence ID" value="NZ_BMQC01000008.1"/>
</dbReference>
<name>A0A8J3BQK1_9ACTN</name>
<sequence length="153" mass="15588">MSPAPERRWIRGSDDGSATLEAAILAIVLLLIILLAVAGGRTVLAANAVADAAHDASRAASLQTDPAAARQAAAKAAQQSLTGNGLQCVATETITDTSGFGRPLGQPAHVQATVSCTLSYAQLAALPGITATKTLSADFVSPLDQFRIRQGNP</sequence>
<dbReference type="AlphaFoldDB" id="A0A8J3BQK1"/>
<evidence type="ECO:0000259" key="2">
    <source>
        <dbReference type="Pfam" id="PF07811"/>
    </source>
</evidence>
<accession>A0A8J3BQK1</accession>
<keyword evidence="1" id="KW-0472">Membrane</keyword>